<accession>A0ABS6VZL2</accession>
<name>A0ABS6VZL2_9FLAO</name>
<proteinExistence type="predicted"/>
<evidence type="ECO:0000313" key="1">
    <source>
        <dbReference type="EMBL" id="MBW2961045.1"/>
    </source>
</evidence>
<evidence type="ECO:0000313" key="2">
    <source>
        <dbReference type="Proteomes" id="UP000719267"/>
    </source>
</evidence>
<protein>
    <submittedName>
        <fullName evidence="1">Porin family protein</fullName>
    </submittedName>
</protein>
<dbReference type="RefSeq" id="WP_219039329.1">
    <property type="nucleotide sequence ID" value="NZ_JAHWDF010000003.1"/>
</dbReference>
<dbReference type="EMBL" id="JAHWDF010000003">
    <property type="protein sequence ID" value="MBW2961045.1"/>
    <property type="molecule type" value="Genomic_DNA"/>
</dbReference>
<sequence length="252" mass="29625">MIYKKYYYESNSYVKENNQYRQQIFNQVNCEDISYSRISSLPYLENDLIKYFKKYNICKNPEYKNSLNSEKKDAFNLYLTAGINSSSLTFENRSTIDFENSTSFRVGAEIEYILPFNNDKCSFLFETSYSTYSSKVKVGKTLFSAYDLNDYTIDYNYIDFAIGLRHYFFLNDNSKILANVGYVAALDLSNDSRSLKTSKSASYMFGIGYKYLNKYGIEARYNISREILHKNSPFISDFKTFSIIFSYNLFNY</sequence>
<gene>
    <name evidence="1" type="ORF">KW502_04435</name>
</gene>
<keyword evidence="2" id="KW-1185">Reference proteome</keyword>
<organism evidence="1 2">
    <name type="scientific">Mesonia aestuariivivens</name>
    <dbReference type="NCBI Taxonomy" id="2796128"/>
    <lineage>
        <taxon>Bacteria</taxon>
        <taxon>Pseudomonadati</taxon>
        <taxon>Bacteroidota</taxon>
        <taxon>Flavobacteriia</taxon>
        <taxon>Flavobacteriales</taxon>
        <taxon>Flavobacteriaceae</taxon>
        <taxon>Mesonia</taxon>
    </lineage>
</organism>
<reference evidence="1 2" key="1">
    <citation type="submission" date="2021-07" db="EMBL/GenBank/DDBJ databases">
        <title>Mesonia aestuariivivens sp. nov., isolated from a tidal flat.</title>
        <authorList>
            <person name="Kim Y.-O."/>
            <person name="Yoon J.-H."/>
        </authorList>
    </citation>
    <scope>NUCLEOTIDE SEQUENCE [LARGE SCALE GENOMIC DNA]</scope>
    <source>
        <strain evidence="1 2">JHPTF-M18</strain>
    </source>
</reference>
<comment type="caution">
    <text evidence="1">The sequence shown here is derived from an EMBL/GenBank/DDBJ whole genome shotgun (WGS) entry which is preliminary data.</text>
</comment>
<dbReference type="Proteomes" id="UP000719267">
    <property type="component" value="Unassembled WGS sequence"/>
</dbReference>